<feature type="domain" description="ZZ-type" evidence="9">
    <location>
        <begin position="2881"/>
        <end position="2937"/>
    </location>
</feature>
<comment type="similarity">
    <text evidence="1 7">Belongs to the UBR4 family.</text>
</comment>
<dbReference type="SUPFAM" id="SSF50978">
    <property type="entry name" value="WD40 repeat-like"/>
    <property type="match status" value="1"/>
</dbReference>
<feature type="compositionally biased region" description="Polar residues" evidence="8">
    <location>
        <begin position="4087"/>
        <end position="4102"/>
    </location>
</feature>
<dbReference type="SMART" id="SM00291">
    <property type="entry name" value="ZnF_ZZ"/>
    <property type="match status" value="1"/>
</dbReference>
<dbReference type="PROSITE" id="PS51157">
    <property type="entry name" value="ZF_UBR"/>
    <property type="match status" value="1"/>
</dbReference>
<feature type="compositionally biased region" description="Basic and acidic residues" evidence="8">
    <location>
        <begin position="4065"/>
        <end position="4082"/>
    </location>
</feature>
<feature type="zinc finger region" description="UBR-type" evidence="6">
    <location>
        <begin position="1822"/>
        <end position="1893"/>
    </location>
</feature>
<dbReference type="InterPro" id="IPR043145">
    <property type="entry name" value="Znf_ZZ_sf"/>
</dbReference>
<dbReference type="SUPFAM" id="SSF101447">
    <property type="entry name" value="Formin homology 2 domain (FH2 domain)"/>
    <property type="match status" value="1"/>
</dbReference>
<feature type="compositionally biased region" description="Low complexity" evidence="8">
    <location>
        <begin position="1899"/>
        <end position="1909"/>
    </location>
</feature>
<dbReference type="CDD" id="cd19681">
    <property type="entry name" value="UBR-box_BIG_like"/>
    <property type="match status" value="1"/>
</dbReference>
<feature type="compositionally biased region" description="Basic and acidic residues" evidence="8">
    <location>
        <begin position="1784"/>
        <end position="1805"/>
    </location>
</feature>
<gene>
    <name evidence="11" type="ORF">DLAC_10325</name>
</gene>
<feature type="region of interest" description="UBR4 E3 catalytic module" evidence="7">
    <location>
        <begin position="4836"/>
        <end position="5339"/>
    </location>
</feature>
<dbReference type="InterPro" id="IPR056530">
    <property type="entry name" value="UBR4-like_dom"/>
</dbReference>
<feature type="region of interest" description="Disordered" evidence="8">
    <location>
        <begin position="1883"/>
        <end position="1926"/>
    </location>
</feature>
<dbReference type="GO" id="GO:0008270">
    <property type="term" value="F:zinc ion binding"/>
    <property type="evidence" value="ECO:0007669"/>
    <property type="project" value="UniProtKB-KW"/>
</dbReference>
<feature type="region of interest" description="Disordered" evidence="8">
    <location>
        <begin position="4172"/>
        <end position="4196"/>
    </location>
</feature>
<dbReference type="SMART" id="SM00396">
    <property type="entry name" value="ZnF_UBR1"/>
    <property type="match status" value="1"/>
</dbReference>
<feature type="compositionally biased region" description="Low complexity" evidence="8">
    <location>
        <begin position="4117"/>
        <end position="4130"/>
    </location>
</feature>
<evidence type="ECO:0000313" key="12">
    <source>
        <dbReference type="Proteomes" id="UP000076078"/>
    </source>
</evidence>
<keyword evidence="4" id="KW-0862">Zinc</keyword>
<dbReference type="Pfam" id="PF24079">
    <property type="entry name" value="UBR4"/>
    <property type="match status" value="1"/>
</dbReference>
<dbReference type="InterPro" id="IPR025704">
    <property type="entry name" value="E3_Ub_ligase_UBR4_C"/>
</dbReference>
<feature type="compositionally biased region" description="Low complexity" evidence="8">
    <location>
        <begin position="609"/>
        <end position="618"/>
    </location>
</feature>
<organism evidence="11 12">
    <name type="scientific">Tieghemostelium lacteum</name>
    <name type="common">Slime mold</name>
    <name type="synonym">Dictyostelium lacteum</name>
    <dbReference type="NCBI Taxonomy" id="361077"/>
    <lineage>
        <taxon>Eukaryota</taxon>
        <taxon>Amoebozoa</taxon>
        <taxon>Evosea</taxon>
        <taxon>Eumycetozoa</taxon>
        <taxon>Dictyostelia</taxon>
        <taxon>Dictyosteliales</taxon>
        <taxon>Raperosteliaceae</taxon>
        <taxon>Tieghemostelium</taxon>
    </lineage>
</organism>
<dbReference type="Gene3D" id="3.30.60.90">
    <property type="match status" value="1"/>
</dbReference>
<evidence type="ECO:0000259" key="9">
    <source>
        <dbReference type="PROSITE" id="PS50135"/>
    </source>
</evidence>
<feature type="compositionally biased region" description="Low complexity" evidence="8">
    <location>
        <begin position="1619"/>
        <end position="1631"/>
    </location>
</feature>
<feature type="region of interest" description="Disordered" evidence="8">
    <location>
        <begin position="1775"/>
        <end position="1815"/>
    </location>
</feature>
<feature type="domain" description="UBR-type" evidence="10">
    <location>
        <begin position="1822"/>
        <end position="1893"/>
    </location>
</feature>
<dbReference type="SUPFAM" id="SSF57850">
    <property type="entry name" value="RING/U-box"/>
    <property type="match status" value="1"/>
</dbReference>
<feature type="compositionally biased region" description="Low complexity" evidence="8">
    <location>
        <begin position="278"/>
        <end position="295"/>
    </location>
</feature>
<feature type="region of interest" description="Disordered" evidence="8">
    <location>
        <begin position="4060"/>
        <end position="4130"/>
    </location>
</feature>
<dbReference type="PANTHER" id="PTHR21725">
    <property type="entry name" value="E3 UBIQUITIN-PROTEIN LIGASE UBR4"/>
    <property type="match status" value="1"/>
</dbReference>
<evidence type="ECO:0000256" key="8">
    <source>
        <dbReference type="SAM" id="MobiDB-lite"/>
    </source>
</evidence>
<feature type="compositionally biased region" description="Acidic residues" evidence="8">
    <location>
        <begin position="652"/>
        <end position="662"/>
    </location>
</feature>
<feature type="compositionally biased region" description="Basic and acidic residues" evidence="8">
    <location>
        <begin position="1172"/>
        <end position="1195"/>
    </location>
</feature>
<feature type="compositionally biased region" description="Basic and acidic residues" evidence="8">
    <location>
        <begin position="674"/>
        <end position="688"/>
    </location>
</feature>
<evidence type="ECO:0000256" key="7">
    <source>
        <dbReference type="PROSITE-ProRule" id="PRU01388"/>
    </source>
</evidence>
<dbReference type="FunCoup" id="A0A151Z5M1">
    <property type="interactions" value="442"/>
</dbReference>
<feature type="compositionally biased region" description="Polar residues" evidence="8">
    <location>
        <begin position="1196"/>
        <end position="1207"/>
    </location>
</feature>
<dbReference type="PROSITE" id="PS50135">
    <property type="entry name" value="ZF_ZZ_2"/>
    <property type="match status" value="1"/>
</dbReference>
<comment type="caution">
    <text evidence="11">The sequence shown here is derived from an EMBL/GenBank/DDBJ whole genome shotgun (WGS) entry which is preliminary data.</text>
</comment>
<feature type="region of interest" description="Disordered" evidence="8">
    <location>
        <begin position="276"/>
        <end position="302"/>
    </location>
</feature>
<evidence type="ECO:0000313" key="11">
    <source>
        <dbReference type="EMBL" id="KYQ89094.1"/>
    </source>
</evidence>
<proteinExistence type="inferred from homology"/>
<name>A0A151Z5M1_TIELA</name>
<dbReference type="InterPro" id="IPR003126">
    <property type="entry name" value="Znf_UBR"/>
</dbReference>
<dbReference type="Proteomes" id="UP000076078">
    <property type="component" value="Unassembled WGS sequence"/>
</dbReference>
<feature type="compositionally biased region" description="Basic and acidic residues" evidence="8">
    <location>
        <begin position="44"/>
        <end position="56"/>
    </location>
</feature>
<sequence length="5348" mass="607280">MDPDLLLAIALSESLMVSGYLKVICSQDNLDNNDDDNNNNNNNKENENKEIEEKKPEEKKVDRLNIYFKDLLVNLKKSSNSKDGVNVKPLFALLKYKSLTQEQILFLSKSLEYISFLIIDGKTKDLNVNIFSRNTIEFCLNTLEGWCSGEIQFTGSNNQSTKIEVSESTQPTTSTSIANSVVMILLSIIDMLCCIEFPSTDIDKSFIEQIPSFANISPLDDILPPLASEGSSSTSGDNKEDQVMESTSSTQSAATGLENIFNQFLKNGLEEEKLLQPATASTSGKSSISSIGTGANTPDNNETLVKNNSSYFNNVLKGPSRLLSICSRLLLPYQSDLVISERYEDFKKSETTTCQFINYVQDILFSEGFDTLDFSSIPWIIDFIGRLIGTSRSYQSYDLKNHLSYRNSRFLSRQLFEMIFQVLGTKLNHPDLRLKAEIFFSLCILSDAEKLNINIDDLISLGSSNNSNSNSNSQDQQPTHHEVPLANEMILDPQLILLAITLVFNHLDDLKNYEVNNLNIHINDSKSSIITPTNNSINNNNNNNNQQPITKFLISNLDNESIWFDFLTPNQFTYSDISNLFMKSQLLDSLFSILYISFQKRKDLPVPMNTNVNINNTNEKTPTGKQQLSPPPPPPPPPPPSTTSTVTKKIDSDEEMEDDSYEGDIFGLLFNSEEPPKTPVKTEEKPKETNSLSKSQANLRKSKEGDIIKSKFYTILSYIHDLLSDRPQFIELLQKYLKLSHLKGLFELLSGVNQPDSWTLPSSSVQKLLVSTCYLLTTQDVISPKLQVEFIDYILSKSIKDHPQTGIMTLQKDSIKWLAWIFVKRQSKSANLQNDYLVKQIWENFTGYLKVNLSSSNSSSSTSSPSMEYRELISLEYIYLLMFSYHTLDELHRLNILKCFGDLVNLILSVQDHYTILSNSLLISRFMMIFNYCLFNFNGLSKTLSQQFYDQLLSCTSTTSKTPTKSENYYQSLVSLPYQSLIAQLDREAQLENVKAPVFYELKFTDSHWLSGGSSLVAIFGKLSIPYESFYRNVLLLTTSSLQFLYTLPPSSEFIEKMKDPLLFHSLSNDSAIYLTFLKTLFSQQAANTSLFNSIPWLQHTKELLTSSRSLLKSNDQKIFRVSSVIQCVQSYLCTVYNSFSSDKSQGSPTKSDGSGEYFEGWDTLFEDESFNDKNKDKEDTTQQSKEVEMKDKESTQLSPTKSKPTTNAQSFNDLLGQLFEFLIDFISHYKKLYRQSLASQLKGQNVDLVDLLLDVFANIPKAEVLSLMDSLGFSQELRQKVDKWDQEYNLDDTLIMKSQKPLFGWILQPYHNTLTFSGPIQFLIKSQLVLSMYAMNHLEDLTADKKDQDHSVIVSHSLALLYEIYDLEYDKKFKFSKNHHDVIHSDLSVAQHTFLHDLYQLEMFEELAQRVLKLTPTNPEIVKNQELQSILCQHIDNIISIAKTNPVHVYCHYVGSSSPMGNNFKVTLPLGDTNLLLWISMNNSNEMLNLKVLQCFNTLLSLPTPSDFLLSMRSHIVQGLMKLPVEDLAKWFEQKSLGRVIAATETSKQELVPTAIEVQELLVKFIGLISNNKEFATFTSEINSAPIVVQPLPEKKEEEDDKKKKKPTAAKKKDDKTATPPLSSTPVPNVVVPPVPDLDWTEKLPPISPLLLDILLSFLNTALEHWIYHPKLLKAYFGLLLYTDVEQHQLLRLFREVSKITAPSVYKPTDKAQLESLNYILEFIENVFSMVQQSQPRVGSSESSQSVIPMQVQHVAKAGDQVMTDTNDSVNILYDSSEEDVDNDKTNFEDDDDKDWKSMNQDKNDDGDDDDQSEEKRLASKLCTYTYTKNDYIDQHWYFCYTCGLKFSEGCCSICVKVCHKGHAVSYSRFSRFFCDCGAGASKGSPCKALKPRPSNPPSNSANSSKHSSNTKRDDTSSVSSGTDSCCHTTSTGNCGYFFNIPTEDDKTALRNEIMNDSTLIQKISELYHTLVELYKSWNNITPQKVENNSKVDLFATTPKEFIAKTDLFTLKKTSKYSAFDVKLKYDGPEGNQMKQLITNGPIQRAAMASSSKGLVAVAEQDQVSIVNISKILDDDATIDKNSFKATSKSNVGFPVVSMVFNPSNERYLAVAGYKECKVLTINQKDEIVDQLPIDLSLEFLGETNYLIKVEWVIGSQVELVVITNEFIKVYDLSKDNISPSHFFSLLEDSIRDICLVSRNNKNYILALSASGMLYCQSIDPYSDDNESCIMIETLQLPVVKNSPGAAIVYCQELDIIICTFTNGEAYALEINQQMTEILRSFSLQDPGKKVLTPSASFLQVSPGFPNLFSCLASRGTYLVTMKLTAKEVQIQSLKLSPKVEGMTWLNRASPKLLVLYDDGSLARYDYTVDTPLSAVAQTPKESLNSSGQKKLDQPGLDIIGYIKQKQSLATKKSSDPTSASVNNNNNNNNIISTSSLENISSVPQFPIDFFERTECITTNVKYGGDPLNSYTQEIIKQKLASNDDYIVGQNLDSLSLIIYNNDNEKVMCGIRVLLGNASLKHVPTEIRVFSRVIPVTEGIRRWYDIPLTIEETAKSQKKLSIVAGSTYTMGNGPIIDQVEVYAIPKDQLPDPTTIETTTAPVIVNPLPVITETPDIPLTPIEQSLLHTLHSLHSYFSLQQLNTNSDEYLRLKQFSLEKLPPMMTDTKLSFLRPIVKELLKILTGDHDSYLNLKHSTLLKYTNQTISGMSKCIQGQQITLTEQDTDTLFYLVKVLKKIVTEKPKNLTEYLLNDKPNFLHDLIQIYRLATQSAFNKTNPSICTNNNIITLLSDQFISNLSQLIWYCLKLKLYSCNYIFDLLKQLLNHQLDVIRSKTSLALVSLINQTPDTDNKGLAPSITSTPPSTEKQKKDEDVQMSEEEEVQYYCDNCKSETPIQLVRWHCQECGDYDLCDKCHSDLANVPHAKDHTFVKCIVEDQHQHVTPSTGTVTIPPVTTPSTTVDDMNIDDEEIDEELKLAISMSLSVETPSQSSPSTSTLASTSSVSVIPTTANEDQEDSILLLFKYALNELVATYEKGFASVIPYLQIIHSLLTSHCNKILASNFINDFAKIVVDLLQRPTKNLDKYLSQKTIPLESDTNLILLLSILLDSDVVSKDQQQQSNSKNHLPHTFIFQLCNLLADKGLVDLLKLWLESIFKQISKSHAMGQVVDSPFGALLVIQQSDTQNLPKNRYSPFFVKSLPRDINAINLTITKAIFVLMTSFYRVERRKQQLKPTYQMVFTKTSEWVKLACGFIHSKKTQSLEKYPKKLLLLICKTKSSYYSVRDEYLLHKKYTGIIDIEKASKGFKDDLNYDQLTKLISSLSLMLEVAYDRPKSWQYFVSQNLDALPNLFNILFKLEQEPTSLLLELLTYVFVDDDEKKEFTTPSTPQLNDTVEPMDIDMRSKHVQVFMNEKLLNTLIYNLLLESNLSDLRSNASNFMYYLWKCSDQKQKLEINKLFWQKLDKVVAYGKNSNEFMELLTYFINEIDPVIWKDQYQEFSDKFVASFQEQNRTILNHPNSQIYNSLSFILDFEDYYLEAEPCLVCNNPEVQYQTCRLDTLKQEVKFTESTQLIKFNNVYNIQKLVISIHDLKKGKMIKSINLYYNNKPVADIGDLKGKFNQWKKLKQVHFAPSQTERTINFQIPISARNFMIEYFDFHDNLSAGEKLTCPRCSRIVADKHGICKHCHENAFQCKQCRNINYENLDGFLCNECGFCKHARFEYSFTCKPTVSIEKIENQEDHKRAIATIDKESENAHKKYQRLLGFKKIISNLITSFETQEPWPKEELFISQQAQQAQQQPPPVSTTQATTANASAGNGQTNTFLSLRINKKIGYLSRLYEKECKNIFEGLSKSIQILQTNRTEIAKYLNNINKQRLQSHGGNHDHDEPKARDPNNCFGCSTSFVEECLSFLDHLSRNPNLTALKEILVQKGICKEMFIHNIHHGKSLSRTNARMAISHLTKNNLEATDSLSQMVRDKIYYAIDNYNNVDVPNLVSAELQLVKDCSMLSDQLWQQRFRFIMELFFKSIDKGSQSPVISEFIVLPCLKIILSFCTLDSNVPKIRTSSSDSKEDENQKTLQSKFEKLKSRKSPTNSPEQTKPISSGGESKPQSQVVPPPPSSQDSSQSSSSSSISVSSSQDISLFEGESSVKYDDWLSNPDAFDQWTSKYSNLLTSSSGGSSSVETDSTSSTQSSSIPLTKSEKRERYLATKYLNKWKSNIKRYKTPNQQQSNPLEGLFEGRWVKKLLFNSTSSIRTETLSLMSILSRSSPVRTLKFLDLFEKMIPFATTVGEYSAEFFGLFNKIIQSDERKLYLTVRGFIPYLCDLIVKEIERIKSKESSFNTDVSQGFVLKTLISILMGFMDVNTIKMKMKRDNIIEMVLDAFLSLRGVIIQKNKLTEDSVKQLQDIMKTLNTESTEDNKKFMAANIKALQKHSNDGRTPIFIYEQLCNIVCPTKPEPVYQMTLTKSSTQEEYIRGAMNRNPYSSSSIGLLMRDVKNKICKTLDLGSFLDDDNGMELLVDNKIIKLDLPIKKVYEQVWRRSQAVQRSGDMNMPMSVIYRLQGLDGEATEEIIENLPDSQSEEKDPEEEFEITSVMAECGGLNAMLTTIEQINDFTIEKELAHLVVKLLFHCCKIKVNRQKLITLNTVGRLLEKLKNAFHQPDIAENLLIIIESVVSEANRDYNMALSNSGSNLPTSGNTLNMQGKDVEEAKEQMLMFLDKLNSPLVRSNPKIIKAMTRIIPFLTYGHIPVMESFVAFFDEFLDFKAYDQSKSKDSTHTYHLDFFTQVSECIRPDSNGFKLRSLIMERGITQQLVEYIINHFPEDKDKTSQEWLDSLQAPALPFVLVLFRGLAMGHEPTQTLALKSNIIKRIHILEETSTSAKIGSLSENLLETLMEGNDDLGKVIKNIRKESKQEKLRQAEKHREDVLKELGLSQTGKHVTASSVPSSIEDLEEDEGFTCMVCREGFSFKPEDVLGIYTYSKRIPLLSMNETTVTNSLSPTSPSGTAGSHGFTTVTHFNIIHFFCHRDATKADRSMKVPKEEWEGAALRNQQTKCNNIFPIQGPKITNDAFSPYCDKYFNTLNNITRFDGPRFRLLAHDLKLLVLRFAKDESFSSDSKGGGKESNIRIVPFFVQFGMFLLDQKIVGTVTNQIHHLRRPHFEKLLEKFLNMPLETAIQSMVQSSSPDNVPYFLVLSLYLLSPKEWETNKFNYLTRTLLYAFAEYFSNSKQPSSTEESPSVDTLFTICRPWLIFYSLIAKFHQLIRPDSLNLNDQNWIVEIKSYLANSSNKIQTELKGILSAYQDELKEFADFMEFFDDLSLLKNVMDDSKDSNQYAVKLYQSIRKLSITNQK</sequence>
<feature type="region of interest" description="Disordered" evidence="8">
    <location>
        <begin position="3789"/>
        <end position="3814"/>
    </location>
</feature>
<dbReference type="Pfam" id="PF13764">
    <property type="entry name" value="E3_UbLigase_R4"/>
    <property type="match status" value="1"/>
</dbReference>
<dbReference type="Pfam" id="PF00569">
    <property type="entry name" value="ZZ"/>
    <property type="match status" value="1"/>
</dbReference>
<dbReference type="OrthoDB" id="30336at2759"/>
<keyword evidence="2" id="KW-0479">Metal-binding</keyword>
<keyword evidence="3 5" id="KW-0863">Zinc-finger</keyword>
<feature type="compositionally biased region" description="Low complexity" evidence="8">
    <location>
        <begin position="4172"/>
        <end position="4195"/>
    </location>
</feature>
<feature type="region of interest" description="Disordered" evidence="8">
    <location>
        <begin position="225"/>
        <end position="252"/>
    </location>
</feature>
<evidence type="ECO:0000256" key="1">
    <source>
        <dbReference type="ARBA" id="ARBA00009970"/>
    </source>
</evidence>
<evidence type="ECO:0000259" key="10">
    <source>
        <dbReference type="PROSITE" id="PS51157"/>
    </source>
</evidence>
<protein>
    <recommendedName>
        <fullName evidence="13">UBR-type domain-containing protein</fullName>
    </recommendedName>
</protein>
<feature type="compositionally biased region" description="Pro residues" evidence="8">
    <location>
        <begin position="629"/>
        <end position="641"/>
    </location>
</feature>
<dbReference type="OMA" id="VHRMEEH"/>
<dbReference type="PANTHER" id="PTHR21725:SF1">
    <property type="entry name" value="E3 UBIQUITIN-PROTEIN LIGASE UBR4"/>
    <property type="match status" value="1"/>
</dbReference>
<dbReference type="InterPro" id="IPR045189">
    <property type="entry name" value="UBR4-like"/>
</dbReference>
<evidence type="ECO:0000256" key="6">
    <source>
        <dbReference type="PROSITE-ProRule" id="PRU00508"/>
    </source>
</evidence>
<evidence type="ECO:0000256" key="2">
    <source>
        <dbReference type="ARBA" id="ARBA00022723"/>
    </source>
</evidence>
<evidence type="ECO:0000256" key="5">
    <source>
        <dbReference type="PROSITE-ProRule" id="PRU00228"/>
    </source>
</evidence>
<feature type="compositionally biased region" description="Polar residues" evidence="8">
    <location>
        <begin position="690"/>
        <end position="699"/>
    </location>
</feature>
<evidence type="ECO:0000256" key="3">
    <source>
        <dbReference type="ARBA" id="ARBA00022771"/>
    </source>
</evidence>
<dbReference type="InterPro" id="IPR000433">
    <property type="entry name" value="Znf_ZZ"/>
</dbReference>
<evidence type="ECO:0008006" key="13">
    <source>
        <dbReference type="Google" id="ProtNLM"/>
    </source>
</evidence>
<feature type="region of interest" description="Disordered" evidence="8">
    <location>
        <begin position="31"/>
        <end position="56"/>
    </location>
</feature>
<feature type="region of interest" description="Disordered" evidence="8">
    <location>
        <begin position="1172"/>
        <end position="1207"/>
    </location>
</feature>
<reference evidence="11 12" key="1">
    <citation type="submission" date="2015-12" db="EMBL/GenBank/DDBJ databases">
        <title>Dictyostelia acquired genes for synthesis and detection of signals that induce cell-type specialization by lateral gene transfer from prokaryotes.</title>
        <authorList>
            <person name="Gloeckner G."/>
            <person name="Schaap P."/>
        </authorList>
    </citation>
    <scope>NUCLEOTIDE SEQUENCE [LARGE SCALE GENOMIC DNA]</scope>
    <source>
        <strain evidence="11 12">TK</strain>
    </source>
</reference>
<evidence type="ECO:0000256" key="4">
    <source>
        <dbReference type="ARBA" id="ARBA00022833"/>
    </source>
</evidence>
<dbReference type="STRING" id="361077.A0A151Z5M1"/>
<accession>A0A151Z5M1</accession>
<dbReference type="CDD" id="cd02249">
    <property type="entry name" value="ZZ"/>
    <property type="match status" value="1"/>
</dbReference>
<dbReference type="EMBL" id="LODT01000042">
    <property type="protein sequence ID" value="KYQ89094.1"/>
    <property type="molecule type" value="Genomic_DNA"/>
</dbReference>
<keyword evidence="12" id="KW-1185">Reference proteome</keyword>
<feature type="compositionally biased region" description="Polar residues" evidence="8">
    <location>
        <begin position="619"/>
        <end position="628"/>
    </location>
</feature>
<dbReference type="InParanoid" id="A0A151Z5M1"/>
<feature type="region of interest" description="Disordered" evidence="8">
    <location>
        <begin position="2851"/>
        <end position="2876"/>
    </location>
</feature>
<dbReference type="PROSITE" id="PS52043">
    <property type="entry name" value="UBR4_E3"/>
    <property type="match status" value="1"/>
</dbReference>
<feature type="region of interest" description="Disordered" evidence="8">
    <location>
        <begin position="606"/>
        <end position="700"/>
    </location>
</feature>
<dbReference type="InterPro" id="IPR036322">
    <property type="entry name" value="WD40_repeat_dom_sf"/>
</dbReference>
<feature type="region of interest" description="Disordered" evidence="8">
    <location>
        <begin position="1590"/>
        <end position="1631"/>
    </location>
</feature>